<dbReference type="CDD" id="cd00075">
    <property type="entry name" value="HATPase"/>
    <property type="match status" value="1"/>
</dbReference>
<protein>
    <recommendedName>
        <fullName evidence="2">histidine kinase</fullName>
        <ecNumber evidence="2">2.7.13.3</ecNumber>
    </recommendedName>
</protein>
<dbReference type="SUPFAM" id="SSF47384">
    <property type="entry name" value="Homodimeric domain of signal transducing histidine kinase"/>
    <property type="match status" value="1"/>
</dbReference>
<dbReference type="SMART" id="SM00387">
    <property type="entry name" value="HATPase_c"/>
    <property type="match status" value="1"/>
</dbReference>
<dbReference type="InterPro" id="IPR036890">
    <property type="entry name" value="HATPase_C_sf"/>
</dbReference>
<reference evidence="5 6" key="1">
    <citation type="submission" date="2016-10" db="EMBL/GenBank/DDBJ databases">
        <authorList>
            <person name="de Groot N.N."/>
        </authorList>
    </citation>
    <scope>NUCLEOTIDE SEQUENCE [LARGE SCALE GENOMIC DNA]</scope>
    <source>
        <strain evidence="5 6">CGMCC 1.3430</strain>
    </source>
</reference>
<evidence type="ECO:0000256" key="3">
    <source>
        <dbReference type="SAM" id="Coils"/>
    </source>
</evidence>
<keyword evidence="5" id="KW-0418">Kinase</keyword>
<dbReference type="Gene3D" id="3.30.565.10">
    <property type="entry name" value="Histidine kinase-like ATPase, C-terminal domain"/>
    <property type="match status" value="1"/>
</dbReference>
<dbReference type="InterPro" id="IPR004358">
    <property type="entry name" value="Sig_transdc_His_kin-like_C"/>
</dbReference>
<keyword evidence="6" id="KW-1185">Reference proteome</keyword>
<dbReference type="Gene3D" id="1.25.40.10">
    <property type="entry name" value="Tetratricopeptide repeat domain"/>
    <property type="match status" value="1"/>
</dbReference>
<evidence type="ECO:0000256" key="2">
    <source>
        <dbReference type="ARBA" id="ARBA00012438"/>
    </source>
</evidence>
<dbReference type="PROSITE" id="PS50109">
    <property type="entry name" value="HIS_KIN"/>
    <property type="match status" value="1"/>
</dbReference>
<dbReference type="InterPro" id="IPR005467">
    <property type="entry name" value="His_kinase_dom"/>
</dbReference>
<evidence type="ECO:0000256" key="1">
    <source>
        <dbReference type="ARBA" id="ARBA00000085"/>
    </source>
</evidence>
<proteinExistence type="predicted"/>
<dbReference type="GO" id="GO:0000155">
    <property type="term" value="F:phosphorelay sensor kinase activity"/>
    <property type="evidence" value="ECO:0007669"/>
    <property type="project" value="InterPro"/>
</dbReference>
<evidence type="ECO:0000313" key="6">
    <source>
        <dbReference type="Proteomes" id="UP000198773"/>
    </source>
</evidence>
<dbReference type="Gene3D" id="1.10.287.130">
    <property type="match status" value="1"/>
</dbReference>
<gene>
    <name evidence="5" type="ORF">SAMN04488051_102503</name>
</gene>
<evidence type="ECO:0000259" key="4">
    <source>
        <dbReference type="PROSITE" id="PS50109"/>
    </source>
</evidence>
<dbReference type="PANTHER" id="PTHR43065:SF47">
    <property type="match status" value="1"/>
</dbReference>
<dbReference type="InterPro" id="IPR003594">
    <property type="entry name" value="HATPase_dom"/>
</dbReference>
<keyword evidence="3" id="KW-0175">Coiled coil</keyword>
<accession>A0A1H4A5A3</accession>
<dbReference type="STRING" id="152573.SAMN04488051_102503"/>
<dbReference type="SUPFAM" id="SSF48452">
    <property type="entry name" value="TPR-like"/>
    <property type="match status" value="3"/>
</dbReference>
<dbReference type="InterPro" id="IPR036097">
    <property type="entry name" value="HisK_dim/P_sf"/>
</dbReference>
<dbReference type="PANTHER" id="PTHR43065">
    <property type="entry name" value="SENSOR HISTIDINE KINASE"/>
    <property type="match status" value="1"/>
</dbReference>
<evidence type="ECO:0000313" key="5">
    <source>
        <dbReference type="EMBL" id="SEA31155.1"/>
    </source>
</evidence>
<keyword evidence="5" id="KW-0808">Transferase</keyword>
<dbReference type="RefSeq" id="WP_171907560.1">
    <property type="nucleotide sequence ID" value="NZ_FNRM01000002.1"/>
</dbReference>
<feature type="coiled-coil region" evidence="3">
    <location>
        <begin position="376"/>
        <end position="403"/>
    </location>
</feature>
<dbReference type="EC" id="2.7.13.3" evidence="2"/>
<dbReference type="SUPFAM" id="SSF55874">
    <property type="entry name" value="ATPase domain of HSP90 chaperone/DNA topoisomerase II/histidine kinase"/>
    <property type="match status" value="1"/>
</dbReference>
<comment type="catalytic activity">
    <reaction evidence="1">
        <text>ATP + protein L-histidine = ADP + protein N-phospho-L-histidine.</text>
        <dbReference type="EC" id="2.7.13.3"/>
    </reaction>
</comment>
<dbReference type="InterPro" id="IPR011990">
    <property type="entry name" value="TPR-like_helical_dom_sf"/>
</dbReference>
<dbReference type="Pfam" id="PF02518">
    <property type="entry name" value="HATPase_c"/>
    <property type="match status" value="1"/>
</dbReference>
<dbReference type="Proteomes" id="UP000198773">
    <property type="component" value="Unassembled WGS sequence"/>
</dbReference>
<name>A0A1H4A5A3_ALKAM</name>
<dbReference type="EMBL" id="FNRM01000002">
    <property type="protein sequence ID" value="SEA31155.1"/>
    <property type="molecule type" value="Genomic_DNA"/>
</dbReference>
<organism evidence="5 6">
    <name type="scientific">Alkalimonas amylolytica</name>
    <dbReference type="NCBI Taxonomy" id="152573"/>
    <lineage>
        <taxon>Bacteria</taxon>
        <taxon>Pseudomonadati</taxon>
        <taxon>Pseudomonadota</taxon>
        <taxon>Gammaproteobacteria</taxon>
        <taxon>Alkalimonas</taxon>
    </lineage>
</organism>
<dbReference type="PRINTS" id="PR00344">
    <property type="entry name" value="BCTRLSENSOR"/>
</dbReference>
<sequence length="655" mass="74467">MQHSRLEPQSAKLQTLELLAQTAESDWERRYHLTNALGYQLLILSNIDQGEALIQNWLEQVPSQHTQWHIRSYELLGLFAYRRNEFGVAQYHLQHAHQLAQQHQDYNRLASIHINSALLVGGIGLYNEAIQLLQQAEQLAEQHNLSAATKAISRNNHSTLLMLMQQHEAAIAHLNESLQLDYFQQDDIAFVQRTLASSHLALQQYDAAADFARQALTYYLQRDDPHSISQLYLLQAELAFVRGQVAEAEQQLGLVWQQLSEHNLPSVELQANLLQSQLYQKQQRYEEALQAMQRYSELYSQSQNDQSHRNVLRLRDQLQFQQQQQAITALENQLLVSKLKSQHQQKQNITIISSLSAISLLLVFFFWQQQKKRIQAEQLTRQVRQSLQQLQQTQQQLIESEKMASLGSLVAGLAHEMNTPLGILTTALSVLDEQLATLTAAAQSKQLTQQKFISFCDKTTESLKISQHTVHRCSNLVINIKKLAIQPEKESSVNLSNLIANVRTLLKVQLHHVDVQESGTDRMLLCSSQQLQMILLELFQNSLQHGLTQVETPQIRLEAEQQPTQLLLRYADNGCGIAAKEREHVFVPFYTTARGKGQTGLGLNLVYNLMTHAFGGSVELTATQTGFELLLHFPISILCYAPEAASCSSTRQPME</sequence>
<dbReference type="AlphaFoldDB" id="A0A1H4A5A3"/>
<feature type="domain" description="Histidine kinase" evidence="4">
    <location>
        <begin position="412"/>
        <end position="637"/>
    </location>
</feature>